<dbReference type="Gene3D" id="3.40.50.2000">
    <property type="entry name" value="Glycogen Phosphorylase B"/>
    <property type="match status" value="3"/>
</dbReference>
<comment type="caution">
    <text evidence="1">The sequence shown here is derived from an EMBL/GenBank/DDBJ whole genome shotgun (WGS) entry which is preliminary data.</text>
</comment>
<evidence type="ECO:0000313" key="1">
    <source>
        <dbReference type="EMBL" id="KAK2643252.1"/>
    </source>
</evidence>
<keyword evidence="2" id="KW-1185">Reference proteome</keyword>
<proteinExistence type="predicted"/>
<protein>
    <submittedName>
        <fullName evidence="1">Uncharacterized protein</fullName>
    </submittedName>
</protein>
<name>A0AAD9TW37_9ROSI</name>
<organism evidence="1 2">
    <name type="scientific">Dipteronia dyeriana</name>
    <dbReference type="NCBI Taxonomy" id="168575"/>
    <lineage>
        <taxon>Eukaryota</taxon>
        <taxon>Viridiplantae</taxon>
        <taxon>Streptophyta</taxon>
        <taxon>Embryophyta</taxon>
        <taxon>Tracheophyta</taxon>
        <taxon>Spermatophyta</taxon>
        <taxon>Magnoliopsida</taxon>
        <taxon>eudicotyledons</taxon>
        <taxon>Gunneridae</taxon>
        <taxon>Pentapetalae</taxon>
        <taxon>rosids</taxon>
        <taxon>malvids</taxon>
        <taxon>Sapindales</taxon>
        <taxon>Sapindaceae</taxon>
        <taxon>Hippocastanoideae</taxon>
        <taxon>Acereae</taxon>
        <taxon>Dipteronia</taxon>
    </lineage>
</organism>
<accession>A0AAD9TW37</accession>
<sequence>METATLKPAMVRHLVAIPFPGRGHVNSMMNLCKKFLSAILPLDFGHIMDGIQLLKLLFPAVLCLLCQYFDQHSNEKQIVKLVQEFMDQECIEMQNIRKRAKQLGEICHQAVEKGGSSETNMDVFINHISQDHSSQVV</sequence>
<gene>
    <name evidence="1" type="ORF">Ddye_025015</name>
</gene>
<dbReference type="Proteomes" id="UP001280121">
    <property type="component" value="Unassembled WGS sequence"/>
</dbReference>
<dbReference type="AlphaFoldDB" id="A0AAD9TW37"/>
<reference evidence="1" key="1">
    <citation type="journal article" date="2023" name="Plant J.">
        <title>Genome sequences and population genomics provide insights into the demographic history, inbreeding, and mutation load of two 'living fossil' tree species of Dipteronia.</title>
        <authorList>
            <person name="Feng Y."/>
            <person name="Comes H.P."/>
            <person name="Chen J."/>
            <person name="Zhu S."/>
            <person name="Lu R."/>
            <person name="Zhang X."/>
            <person name="Li P."/>
            <person name="Qiu J."/>
            <person name="Olsen K.M."/>
            <person name="Qiu Y."/>
        </authorList>
    </citation>
    <scope>NUCLEOTIDE SEQUENCE</scope>
    <source>
        <strain evidence="1">KIB01</strain>
    </source>
</reference>
<dbReference type="SUPFAM" id="SSF53756">
    <property type="entry name" value="UDP-Glycosyltransferase/glycogen phosphorylase"/>
    <property type="match status" value="1"/>
</dbReference>
<dbReference type="EMBL" id="JANJYI010000007">
    <property type="protein sequence ID" value="KAK2643252.1"/>
    <property type="molecule type" value="Genomic_DNA"/>
</dbReference>
<evidence type="ECO:0000313" key="2">
    <source>
        <dbReference type="Proteomes" id="UP001280121"/>
    </source>
</evidence>